<proteinExistence type="predicted"/>
<keyword evidence="2" id="KW-1185">Reference proteome</keyword>
<gene>
    <name evidence="1" type="ORF">HDG40_003455</name>
</gene>
<name>A0A7W8Q8X7_PARAM</name>
<sequence>MAARLQPIWRYLQGITGPRANKVPASRPGPRLFERADAVDGLFDPFDGNDL</sequence>
<dbReference type="AlphaFoldDB" id="A0A7W8Q8X7"/>
<comment type="caution">
    <text evidence="1">The sequence shown here is derived from an EMBL/GenBank/DDBJ whole genome shotgun (WGS) entry which is preliminary data.</text>
</comment>
<reference evidence="1 2" key="1">
    <citation type="submission" date="2020-08" db="EMBL/GenBank/DDBJ databases">
        <title>Genomic Encyclopedia of Type Strains, Phase IV (KMG-V): Genome sequencing to study the core and pangenomes of soil and plant-associated prokaryotes.</title>
        <authorList>
            <person name="Whitman W."/>
        </authorList>
    </citation>
    <scope>NUCLEOTIDE SEQUENCE [LARGE SCALE GENOMIC DNA]</scope>
    <source>
        <strain evidence="1 2">JPY158</strain>
    </source>
</reference>
<protein>
    <submittedName>
        <fullName evidence="1">Uncharacterized protein</fullName>
    </submittedName>
</protein>
<accession>A0A7W8Q8X7</accession>
<evidence type="ECO:0000313" key="1">
    <source>
        <dbReference type="EMBL" id="MBB5425301.1"/>
    </source>
</evidence>
<dbReference type="EMBL" id="JACHDD010000005">
    <property type="protein sequence ID" value="MBB5425301.1"/>
    <property type="molecule type" value="Genomic_DNA"/>
</dbReference>
<organism evidence="1 2">
    <name type="scientific">Paraburkholderia atlantica</name>
    <dbReference type="NCBI Taxonomy" id="2654982"/>
    <lineage>
        <taxon>Bacteria</taxon>
        <taxon>Pseudomonadati</taxon>
        <taxon>Pseudomonadota</taxon>
        <taxon>Betaproteobacteria</taxon>
        <taxon>Burkholderiales</taxon>
        <taxon>Burkholderiaceae</taxon>
        <taxon>Paraburkholderia</taxon>
    </lineage>
</organism>
<dbReference type="Proteomes" id="UP000592780">
    <property type="component" value="Unassembled WGS sequence"/>
</dbReference>
<evidence type="ECO:0000313" key="2">
    <source>
        <dbReference type="Proteomes" id="UP000592780"/>
    </source>
</evidence>